<name>A0A2H0UDG2_9BACT</name>
<dbReference type="Gene3D" id="3.40.390.30">
    <property type="entry name" value="Metalloproteases ('zincins'), catalytic domain"/>
    <property type="match status" value="1"/>
</dbReference>
<comment type="subcellular location">
    <subcellularLocation>
        <location evidence="7">Cytoplasm</location>
    </subcellularLocation>
</comment>
<keyword evidence="5 7" id="KW-0378">Hydrolase</keyword>
<dbReference type="PANTHER" id="PTHR46986:SF1">
    <property type="entry name" value="ENDORIBONUCLEASE YBEY, CHLOROPLASTIC"/>
    <property type="match status" value="1"/>
</dbReference>
<dbReference type="NCBIfam" id="TIGR00043">
    <property type="entry name" value="rRNA maturation RNase YbeY"/>
    <property type="match status" value="1"/>
</dbReference>
<evidence type="ECO:0000313" key="9">
    <source>
        <dbReference type="Proteomes" id="UP000231192"/>
    </source>
</evidence>
<dbReference type="GO" id="GO:0004222">
    <property type="term" value="F:metalloendopeptidase activity"/>
    <property type="evidence" value="ECO:0007669"/>
    <property type="project" value="InterPro"/>
</dbReference>
<dbReference type="InterPro" id="IPR023091">
    <property type="entry name" value="MetalPrtase_cat_dom_sf_prd"/>
</dbReference>
<evidence type="ECO:0000256" key="7">
    <source>
        <dbReference type="HAMAP-Rule" id="MF_00009"/>
    </source>
</evidence>
<dbReference type="Proteomes" id="UP000231192">
    <property type="component" value="Unassembled WGS sequence"/>
</dbReference>
<protein>
    <recommendedName>
        <fullName evidence="7">Endoribonuclease YbeY</fullName>
        <ecNumber evidence="7">3.1.-.-</ecNumber>
    </recommendedName>
</protein>
<dbReference type="EC" id="3.1.-.-" evidence="7"/>
<dbReference type="AlphaFoldDB" id="A0A2H0UDG2"/>
<dbReference type="PANTHER" id="PTHR46986">
    <property type="entry name" value="ENDORIBONUCLEASE YBEY, CHLOROPLASTIC"/>
    <property type="match status" value="1"/>
</dbReference>
<keyword evidence="4 7" id="KW-0255">Endonuclease</keyword>
<reference evidence="9" key="1">
    <citation type="submission" date="2017-09" db="EMBL/GenBank/DDBJ databases">
        <title>Depth-based differentiation of microbial function through sediment-hosted aquifers and enrichment of novel symbionts in the deep terrestrial subsurface.</title>
        <authorList>
            <person name="Probst A.J."/>
            <person name="Ladd B."/>
            <person name="Jarett J.K."/>
            <person name="Geller-Mcgrath D.E."/>
            <person name="Sieber C.M.K."/>
            <person name="Emerson J.B."/>
            <person name="Anantharaman K."/>
            <person name="Thomas B.C."/>
            <person name="Malmstrom R."/>
            <person name="Stieglmeier M."/>
            <person name="Klingl A."/>
            <person name="Woyke T."/>
            <person name="Ryan C.M."/>
            <person name="Banfield J.F."/>
        </authorList>
    </citation>
    <scope>NUCLEOTIDE SEQUENCE [LARGE SCALE GENOMIC DNA]</scope>
</reference>
<feature type="binding site" evidence="7">
    <location>
        <position position="102"/>
    </location>
    <ligand>
        <name>Zn(2+)</name>
        <dbReference type="ChEBI" id="CHEBI:29105"/>
        <note>catalytic</note>
    </ligand>
</feature>
<evidence type="ECO:0000256" key="4">
    <source>
        <dbReference type="ARBA" id="ARBA00022759"/>
    </source>
</evidence>
<feature type="binding site" evidence="7">
    <location>
        <position position="98"/>
    </location>
    <ligand>
        <name>Zn(2+)</name>
        <dbReference type="ChEBI" id="CHEBI:29105"/>
        <note>catalytic</note>
    </ligand>
</feature>
<evidence type="ECO:0000256" key="3">
    <source>
        <dbReference type="ARBA" id="ARBA00022723"/>
    </source>
</evidence>
<dbReference type="GO" id="GO:0004521">
    <property type="term" value="F:RNA endonuclease activity"/>
    <property type="evidence" value="ECO:0007669"/>
    <property type="project" value="UniProtKB-UniRule"/>
</dbReference>
<keyword evidence="7" id="KW-0963">Cytoplasm</keyword>
<feature type="binding site" evidence="7">
    <location>
        <position position="108"/>
    </location>
    <ligand>
        <name>Zn(2+)</name>
        <dbReference type="ChEBI" id="CHEBI:29105"/>
        <note>catalytic</note>
    </ligand>
</feature>
<keyword evidence="7" id="KW-0690">Ribosome biogenesis</keyword>
<evidence type="ECO:0000256" key="5">
    <source>
        <dbReference type="ARBA" id="ARBA00022801"/>
    </source>
</evidence>
<evidence type="ECO:0000256" key="6">
    <source>
        <dbReference type="ARBA" id="ARBA00022833"/>
    </source>
</evidence>
<comment type="similarity">
    <text evidence="1 7">Belongs to the endoribonuclease YbeY family.</text>
</comment>
<dbReference type="GO" id="GO:0005737">
    <property type="term" value="C:cytoplasm"/>
    <property type="evidence" value="ECO:0007669"/>
    <property type="project" value="UniProtKB-SubCell"/>
</dbReference>
<dbReference type="SUPFAM" id="SSF55486">
    <property type="entry name" value="Metalloproteases ('zincins'), catalytic domain"/>
    <property type="match status" value="1"/>
</dbReference>
<evidence type="ECO:0000256" key="2">
    <source>
        <dbReference type="ARBA" id="ARBA00022722"/>
    </source>
</evidence>
<gene>
    <name evidence="7 8" type="primary">ybeY</name>
    <name evidence="8" type="ORF">COU18_03515</name>
</gene>
<sequence>MTTEITKTVRGRVPPIPFEKMARAILGKDYELSLVLCGDTLARRMNVKYRKKKYAPNVLSFPLSKQDGEIFLNVRAAKREAKRFKVTLRDRMALLFVHGCFHLKGLRHGRTMEGKERRILRAYLYSWHGNFTLE</sequence>
<keyword evidence="3 7" id="KW-0479">Metal-binding</keyword>
<dbReference type="GO" id="GO:0008270">
    <property type="term" value="F:zinc ion binding"/>
    <property type="evidence" value="ECO:0007669"/>
    <property type="project" value="UniProtKB-UniRule"/>
</dbReference>
<keyword evidence="6 7" id="KW-0862">Zinc</keyword>
<keyword evidence="2 7" id="KW-0540">Nuclease</keyword>
<comment type="function">
    <text evidence="7">Single strand-specific metallo-endoribonuclease involved in late-stage 70S ribosome quality control and in maturation of the 3' terminus of the 16S rRNA.</text>
</comment>
<proteinExistence type="inferred from homology"/>
<organism evidence="8 9">
    <name type="scientific">Candidatus Kaiserbacteria bacterium CG10_big_fil_rev_8_21_14_0_10_51_14</name>
    <dbReference type="NCBI Taxonomy" id="1974610"/>
    <lineage>
        <taxon>Bacteria</taxon>
        <taxon>Candidatus Kaiseribacteriota</taxon>
    </lineage>
</organism>
<comment type="caution">
    <text evidence="8">The sequence shown here is derived from an EMBL/GenBank/DDBJ whole genome shotgun (WGS) entry which is preliminary data.</text>
</comment>
<accession>A0A2H0UDG2</accession>
<comment type="cofactor">
    <cofactor evidence="7">
        <name>Zn(2+)</name>
        <dbReference type="ChEBI" id="CHEBI:29105"/>
    </cofactor>
    <text evidence="7">Binds 1 zinc ion.</text>
</comment>
<evidence type="ECO:0000256" key="1">
    <source>
        <dbReference type="ARBA" id="ARBA00010875"/>
    </source>
</evidence>
<evidence type="ECO:0000313" key="8">
    <source>
        <dbReference type="EMBL" id="PIR83716.1"/>
    </source>
</evidence>
<dbReference type="GO" id="GO:0006364">
    <property type="term" value="P:rRNA processing"/>
    <property type="evidence" value="ECO:0007669"/>
    <property type="project" value="UniProtKB-UniRule"/>
</dbReference>
<dbReference type="InterPro" id="IPR002036">
    <property type="entry name" value="YbeY"/>
</dbReference>
<dbReference type="EMBL" id="PFBK01000008">
    <property type="protein sequence ID" value="PIR83716.1"/>
    <property type="molecule type" value="Genomic_DNA"/>
</dbReference>
<dbReference type="HAMAP" id="MF_00009">
    <property type="entry name" value="Endoribonucl_YbeY"/>
    <property type="match status" value="1"/>
</dbReference>
<dbReference type="Pfam" id="PF02130">
    <property type="entry name" value="YbeY"/>
    <property type="match status" value="1"/>
</dbReference>
<keyword evidence="7" id="KW-0698">rRNA processing</keyword>